<keyword evidence="1" id="KW-1133">Transmembrane helix</keyword>
<keyword evidence="3" id="KW-1185">Reference proteome</keyword>
<accession>A0A409XP22</accession>
<dbReference type="InParanoid" id="A0A409XP22"/>
<feature type="transmembrane region" description="Helical" evidence="1">
    <location>
        <begin position="112"/>
        <end position="136"/>
    </location>
</feature>
<dbReference type="Proteomes" id="UP000283269">
    <property type="component" value="Unassembled WGS sequence"/>
</dbReference>
<evidence type="ECO:0000313" key="3">
    <source>
        <dbReference type="Proteomes" id="UP000283269"/>
    </source>
</evidence>
<evidence type="ECO:0000256" key="1">
    <source>
        <dbReference type="SAM" id="Phobius"/>
    </source>
</evidence>
<feature type="transmembrane region" description="Helical" evidence="1">
    <location>
        <begin position="243"/>
        <end position="263"/>
    </location>
</feature>
<dbReference type="EMBL" id="NHYD01001042">
    <property type="protein sequence ID" value="PPQ92446.1"/>
    <property type="molecule type" value="Genomic_DNA"/>
</dbReference>
<reference evidence="2 3" key="1">
    <citation type="journal article" date="2018" name="Evol. Lett.">
        <title>Horizontal gene cluster transfer increased hallucinogenic mushroom diversity.</title>
        <authorList>
            <person name="Reynolds H.T."/>
            <person name="Vijayakumar V."/>
            <person name="Gluck-Thaler E."/>
            <person name="Korotkin H.B."/>
            <person name="Matheny P.B."/>
            <person name="Slot J.C."/>
        </authorList>
    </citation>
    <scope>NUCLEOTIDE SEQUENCE [LARGE SCALE GENOMIC DNA]</scope>
    <source>
        <strain evidence="2 3">2631</strain>
    </source>
</reference>
<sequence length="360" mass="40316">MSETSTAAGTLDPFLSLYITGIRDIQIIRYARLGDPSVFEIEPDFTDIYAVLTLNRECFQLRPEVNDSIRSHHAHLGLHYFRWEGWTGIIGYIFTSGLLQTRIFALYSMNKAVVAFLSTFFVLSLASAATIMGVFLSGITGALEVSFNTIARYLEYSFFVGLQAHALPVPGGSFCSSSQVPSYLYSVWIPILIFESVLCAMAVMRGFQNRAATRYYYGQSRLLDILVLDSIRIYALYELNKRILALTLGLFMITSGISIWIMATSSLGLTARAVNIPGARFCNMSVFPPTTYTFWIPILVFESLLCTLAIIQGFRTFKYHGSLFSHGNRLMGILVRDSVTYYLLCIIVGFKTPVFSLCNL</sequence>
<gene>
    <name evidence="2" type="ORF">CVT25_009692</name>
</gene>
<keyword evidence="1" id="KW-0812">Transmembrane</keyword>
<feature type="transmembrane region" description="Helical" evidence="1">
    <location>
        <begin position="85"/>
        <end position="105"/>
    </location>
</feature>
<feature type="transmembrane region" description="Helical" evidence="1">
    <location>
        <begin position="183"/>
        <end position="204"/>
    </location>
</feature>
<protein>
    <submittedName>
        <fullName evidence="2">Uncharacterized protein</fullName>
    </submittedName>
</protein>
<dbReference type="OrthoDB" id="3349377at2759"/>
<organism evidence="2 3">
    <name type="scientific">Psilocybe cyanescens</name>
    <dbReference type="NCBI Taxonomy" id="93625"/>
    <lineage>
        <taxon>Eukaryota</taxon>
        <taxon>Fungi</taxon>
        <taxon>Dikarya</taxon>
        <taxon>Basidiomycota</taxon>
        <taxon>Agaricomycotina</taxon>
        <taxon>Agaricomycetes</taxon>
        <taxon>Agaricomycetidae</taxon>
        <taxon>Agaricales</taxon>
        <taxon>Agaricineae</taxon>
        <taxon>Strophariaceae</taxon>
        <taxon>Psilocybe</taxon>
    </lineage>
</organism>
<proteinExistence type="predicted"/>
<feature type="transmembrane region" description="Helical" evidence="1">
    <location>
        <begin position="294"/>
        <end position="317"/>
    </location>
</feature>
<feature type="transmembrane region" description="Helical" evidence="1">
    <location>
        <begin position="338"/>
        <end position="357"/>
    </location>
</feature>
<comment type="caution">
    <text evidence="2">The sequence shown here is derived from an EMBL/GenBank/DDBJ whole genome shotgun (WGS) entry which is preliminary data.</text>
</comment>
<keyword evidence="1" id="KW-0472">Membrane</keyword>
<name>A0A409XP22_PSICY</name>
<evidence type="ECO:0000313" key="2">
    <source>
        <dbReference type="EMBL" id="PPQ92446.1"/>
    </source>
</evidence>
<dbReference type="AlphaFoldDB" id="A0A409XP22"/>